<evidence type="ECO:0000256" key="6">
    <source>
        <dbReference type="SAM" id="SignalP"/>
    </source>
</evidence>
<evidence type="ECO:0000313" key="9">
    <source>
        <dbReference type="Proteomes" id="UP000279833"/>
    </source>
</evidence>
<dbReference type="GO" id="GO:0035556">
    <property type="term" value="P:intracellular signal transduction"/>
    <property type="evidence" value="ECO:0007669"/>
    <property type="project" value="TreeGrafter"/>
</dbReference>
<keyword evidence="2" id="KW-0808">Transferase</keyword>
<dbReference type="EMBL" id="UZAK01002732">
    <property type="protein sequence ID" value="VDO76403.1"/>
    <property type="molecule type" value="Genomic_DNA"/>
</dbReference>
<evidence type="ECO:0000256" key="2">
    <source>
        <dbReference type="ARBA" id="ARBA00022679"/>
    </source>
</evidence>
<keyword evidence="6" id="KW-0732">Signal</keyword>
<dbReference type="Proteomes" id="UP000279833">
    <property type="component" value="Unassembled WGS sequence"/>
</dbReference>
<dbReference type="PANTHER" id="PTHR24346">
    <property type="entry name" value="MAP/MICROTUBULE AFFINITY-REGULATING KINASE"/>
    <property type="match status" value="1"/>
</dbReference>
<evidence type="ECO:0000256" key="1">
    <source>
        <dbReference type="ARBA" id="ARBA00022527"/>
    </source>
</evidence>
<evidence type="ECO:0000259" key="7">
    <source>
        <dbReference type="PROSITE" id="PS50011"/>
    </source>
</evidence>
<dbReference type="STRING" id="6186.A0A183JJ31"/>
<evidence type="ECO:0000256" key="3">
    <source>
        <dbReference type="ARBA" id="ARBA00022741"/>
    </source>
</evidence>
<dbReference type="GO" id="GO:0005524">
    <property type="term" value="F:ATP binding"/>
    <property type="evidence" value="ECO:0007669"/>
    <property type="project" value="UniProtKB-KW"/>
</dbReference>
<dbReference type="Gene3D" id="1.10.510.10">
    <property type="entry name" value="Transferase(Phosphotransferase) domain 1"/>
    <property type="match status" value="1"/>
</dbReference>
<feature type="domain" description="Protein kinase" evidence="7">
    <location>
        <begin position="1"/>
        <end position="70"/>
    </location>
</feature>
<keyword evidence="3" id="KW-0547">Nucleotide-binding</keyword>
<feature type="signal peptide" evidence="6">
    <location>
        <begin position="1"/>
        <end position="20"/>
    </location>
</feature>
<proteinExistence type="predicted"/>
<keyword evidence="9" id="KW-1185">Reference proteome</keyword>
<gene>
    <name evidence="8" type="ORF">SCUD_LOCUS2706</name>
</gene>
<dbReference type="WBParaSite" id="SCUD_0000270501-mRNA-1">
    <property type="protein sequence ID" value="SCUD_0000270501-mRNA-1"/>
    <property type="gene ID" value="SCUD_0000270501"/>
</dbReference>
<dbReference type="InterPro" id="IPR011009">
    <property type="entry name" value="Kinase-like_dom_sf"/>
</dbReference>
<reference evidence="8 9" key="2">
    <citation type="submission" date="2018-11" db="EMBL/GenBank/DDBJ databases">
        <authorList>
            <consortium name="Pathogen Informatics"/>
        </authorList>
    </citation>
    <scope>NUCLEOTIDE SEQUENCE [LARGE SCALE GENOMIC DNA]</scope>
    <source>
        <strain evidence="8">Dakar</strain>
        <strain evidence="9">Dakar, Senegal</strain>
    </source>
</reference>
<name>A0A183JJ31_9TREM</name>
<keyword evidence="1" id="KW-0723">Serine/threonine-protein kinase</keyword>
<feature type="chain" id="PRO_5043140573" evidence="6">
    <location>
        <begin position="21"/>
        <end position="362"/>
    </location>
</feature>
<organism evidence="10">
    <name type="scientific">Schistosoma curassoni</name>
    <dbReference type="NCBI Taxonomy" id="6186"/>
    <lineage>
        <taxon>Eukaryota</taxon>
        <taxon>Metazoa</taxon>
        <taxon>Spiralia</taxon>
        <taxon>Lophotrochozoa</taxon>
        <taxon>Platyhelminthes</taxon>
        <taxon>Trematoda</taxon>
        <taxon>Digenea</taxon>
        <taxon>Strigeidida</taxon>
        <taxon>Schistosomatoidea</taxon>
        <taxon>Schistosomatidae</taxon>
        <taxon>Schistosoma</taxon>
    </lineage>
</organism>
<evidence type="ECO:0000313" key="10">
    <source>
        <dbReference type="WBParaSite" id="SCUD_0000270501-mRNA-1"/>
    </source>
</evidence>
<dbReference type="GO" id="GO:0005737">
    <property type="term" value="C:cytoplasm"/>
    <property type="evidence" value="ECO:0007669"/>
    <property type="project" value="TreeGrafter"/>
</dbReference>
<dbReference type="GO" id="GO:0050321">
    <property type="term" value="F:tau-protein kinase activity"/>
    <property type="evidence" value="ECO:0007669"/>
    <property type="project" value="TreeGrafter"/>
</dbReference>
<keyword evidence="4" id="KW-0418">Kinase</keyword>
<dbReference type="SUPFAM" id="SSF56112">
    <property type="entry name" value="Protein kinase-like (PK-like)"/>
    <property type="match status" value="1"/>
</dbReference>
<dbReference type="InterPro" id="IPR000719">
    <property type="entry name" value="Prot_kinase_dom"/>
</dbReference>
<accession>A0A183JJ31</accession>
<reference evidence="10" key="1">
    <citation type="submission" date="2016-06" db="UniProtKB">
        <authorList>
            <consortium name="WormBaseParasite"/>
        </authorList>
    </citation>
    <scope>IDENTIFICATION</scope>
</reference>
<dbReference type="PROSITE" id="PS50011">
    <property type="entry name" value="PROTEIN_KINASE_DOM"/>
    <property type="match status" value="1"/>
</dbReference>
<dbReference type="AlphaFoldDB" id="A0A183JJ31"/>
<evidence type="ECO:0000256" key="5">
    <source>
        <dbReference type="ARBA" id="ARBA00022840"/>
    </source>
</evidence>
<evidence type="ECO:0000313" key="8">
    <source>
        <dbReference type="EMBL" id="VDO76403.1"/>
    </source>
</evidence>
<keyword evidence="5" id="KW-0067">ATP-binding</keyword>
<protein>
    <submittedName>
        <fullName evidence="10">Protein kinase domain-containing protein</fullName>
    </submittedName>
</protein>
<dbReference type="GO" id="GO:0000226">
    <property type="term" value="P:microtubule cytoskeleton organization"/>
    <property type="evidence" value="ECO:0007669"/>
    <property type="project" value="TreeGrafter"/>
</dbReference>
<evidence type="ECO:0000256" key="4">
    <source>
        <dbReference type="ARBA" id="ARBA00022777"/>
    </source>
</evidence>
<dbReference type="PANTHER" id="PTHR24346:SF82">
    <property type="entry name" value="KP78A-RELATED"/>
    <property type="match status" value="1"/>
</dbReference>
<sequence length="362" mass="41471">SLGVILYILVCGSFPFPGESLGDIRTQVLRGLVRFPFYLSTSCEQVIRCMLQVDPNRRFRLKQVTTTAWMQESPNVEHYKSLMDKYQKQAKERQFEVLFRHQHPEHSKIAKEEFLERIERKLDIGVVKALSREAGLDEEQIRQSTIQKKYDRYHAAYELLKEKIKIFYHNPILRNFVNDEAKKQAGIFSKLDTTQRLAWQPTSDILGGCNLTEEQVNTNVLSITTSRTQPSAMLSVLDETMLEEQTPPSDIIMSSDSSDLSDVMMKDTSLSCTSVHTTTSTTMSTVFITPSNLEKSENSCTYNKQNRTVTTNKKDFSESSLKEWKCATQPKNTELNAAICILKVNSFHLCYGSINVFLIFIE</sequence>